<dbReference type="HOGENOM" id="CLU_1942908_0_0_1"/>
<accession>W5NAC9</accession>
<dbReference type="PANTHER" id="PTHR46114:SF2">
    <property type="entry name" value="CULLIN N-TERMINAL DOMAIN-CONTAINING PROTEIN"/>
    <property type="match status" value="1"/>
</dbReference>
<reference evidence="1" key="2">
    <citation type="submission" date="2025-08" db="UniProtKB">
        <authorList>
            <consortium name="Ensembl"/>
        </authorList>
    </citation>
    <scope>IDENTIFICATION</scope>
</reference>
<dbReference type="Bgee" id="ENSLOCG00000014283">
    <property type="expression patterns" value="Expressed in ovary"/>
</dbReference>
<dbReference type="EMBL" id="AHAT01005066">
    <property type="status" value="NOT_ANNOTATED_CDS"/>
    <property type="molecule type" value="Genomic_DNA"/>
</dbReference>
<dbReference type="PANTHER" id="PTHR46114">
    <property type="entry name" value="APPLE DOMAIN-CONTAINING PROTEIN"/>
    <property type="match status" value="1"/>
</dbReference>
<dbReference type="GeneTree" id="ENSGT00740000117009"/>
<protein>
    <submittedName>
        <fullName evidence="1">Uncharacterized protein</fullName>
    </submittedName>
</protein>
<dbReference type="AlphaFoldDB" id="W5NAC9"/>
<dbReference type="Ensembl" id="ENSLOCT00000017620.1">
    <property type="protein sequence ID" value="ENSLOCP00000017588.1"/>
    <property type="gene ID" value="ENSLOCG00000014283.1"/>
</dbReference>
<sequence length="130" mass="15257">MPIGMQVRYNKYCCFIFEWDSRAKDSPYTKRDWPLCKHLVPGQRSVAHIPLVDPTKIFLPPLHIKLAFIKNFEKAMNKEDLDFFPADLGAVSDKHGERFHQDIATLEKRYQGNWNPSTLADFCWTLIRET</sequence>
<reference evidence="1" key="3">
    <citation type="submission" date="2025-09" db="UniProtKB">
        <authorList>
            <consortium name="Ensembl"/>
        </authorList>
    </citation>
    <scope>IDENTIFICATION</scope>
</reference>
<keyword evidence="2" id="KW-1185">Reference proteome</keyword>
<dbReference type="Proteomes" id="UP000018468">
    <property type="component" value="Linkage group LG3"/>
</dbReference>
<evidence type="ECO:0000313" key="2">
    <source>
        <dbReference type="Proteomes" id="UP000018468"/>
    </source>
</evidence>
<organism evidence="1 2">
    <name type="scientific">Lepisosteus oculatus</name>
    <name type="common">Spotted gar</name>
    <dbReference type="NCBI Taxonomy" id="7918"/>
    <lineage>
        <taxon>Eukaryota</taxon>
        <taxon>Metazoa</taxon>
        <taxon>Chordata</taxon>
        <taxon>Craniata</taxon>
        <taxon>Vertebrata</taxon>
        <taxon>Euteleostomi</taxon>
        <taxon>Actinopterygii</taxon>
        <taxon>Neopterygii</taxon>
        <taxon>Holostei</taxon>
        <taxon>Semionotiformes</taxon>
        <taxon>Lepisosteidae</taxon>
        <taxon>Lepisosteus</taxon>
    </lineage>
</organism>
<name>W5NAC9_LEPOC</name>
<proteinExistence type="predicted"/>
<evidence type="ECO:0000313" key="1">
    <source>
        <dbReference type="Ensembl" id="ENSLOCP00000017588.1"/>
    </source>
</evidence>
<reference evidence="2" key="1">
    <citation type="submission" date="2011-12" db="EMBL/GenBank/DDBJ databases">
        <title>The Draft Genome of Lepisosteus oculatus.</title>
        <authorList>
            <consortium name="The Broad Institute Genome Assembly &amp; Analysis Group"/>
            <consortium name="Computational R&amp;D Group"/>
            <consortium name="and Sequencing Platform"/>
            <person name="Di Palma F."/>
            <person name="Alfoldi J."/>
            <person name="Johnson J."/>
            <person name="Berlin A."/>
            <person name="Gnerre S."/>
            <person name="Jaffe D."/>
            <person name="MacCallum I."/>
            <person name="Young S."/>
            <person name="Walker B.J."/>
            <person name="Lander E.S."/>
            <person name="Lindblad-Toh K."/>
        </authorList>
    </citation>
    <scope>NUCLEOTIDE SEQUENCE [LARGE SCALE GENOMIC DNA]</scope>
</reference>